<dbReference type="InterPro" id="IPR019734">
    <property type="entry name" value="TPR_rpt"/>
</dbReference>
<dbReference type="Pfam" id="PF13424">
    <property type="entry name" value="TPR_12"/>
    <property type="match status" value="2"/>
</dbReference>
<evidence type="ECO:0000259" key="2">
    <source>
        <dbReference type="Pfam" id="PF13191"/>
    </source>
</evidence>
<accession>A0A8H4QGB9</accession>
<evidence type="ECO:0000313" key="3">
    <source>
        <dbReference type="EMBL" id="KAF4610594.1"/>
    </source>
</evidence>
<dbReference type="EMBL" id="JAACJL010000058">
    <property type="protein sequence ID" value="KAF4610594.1"/>
    <property type="molecule type" value="Genomic_DNA"/>
</dbReference>
<dbReference type="InterPro" id="IPR041664">
    <property type="entry name" value="AAA_16"/>
</dbReference>
<dbReference type="Proteomes" id="UP000521872">
    <property type="component" value="Unassembled WGS sequence"/>
</dbReference>
<dbReference type="Pfam" id="PF13374">
    <property type="entry name" value="TPR_10"/>
    <property type="match status" value="3"/>
</dbReference>
<comment type="caution">
    <text evidence="3">The sequence shown here is derived from an EMBL/GenBank/DDBJ whole genome shotgun (WGS) entry which is preliminary data.</text>
</comment>
<feature type="domain" description="Orc1-like AAA ATPase" evidence="2">
    <location>
        <begin position="365"/>
        <end position="434"/>
    </location>
</feature>
<feature type="compositionally biased region" description="Basic and acidic residues" evidence="1">
    <location>
        <begin position="1220"/>
        <end position="1231"/>
    </location>
</feature>
<keyword evidence="4" id="KW-1185">Reference proteome</keyword>
<name>A0A8H4QGB9_9AGAR</name>
<dbReference type="PANTHER" id="PTHR46082">
    <property type="entry name" value="ATP/GTP-BINDING PROTEIN-RELATED"/>
    <property type="match status" value="1"/>
</dbReference>
<organism evidence="3 4">
    <name type="scientific">Agrocybe pediades</name>
    <dbReference type="NCBI Taxonomy" id="84607"/>
    <lineage>
        <taxon>Eukaryota</taxon>
        <taxon>Fungi</taxon>
        <taxon>Dikarya</taxon>
        <taxon>Basidiomycota</taxon>
        <taxon>Agaricomycotina</taxon>
        <taxon>Agaricomycetes</taxon>
        <taxon>Agaricomycetidae</taxon>
        <taxon>Agaricales</taxon>
        <taxon>Agaricineae</taxon>
        <taxon>Strophariaceae</taxon>
        <taxon>Agrocybe</taxon>
    </lineage>
</organism>
<protein>
    <recommendedName>
        <fullName evidence="2">Orc1-like AAA ATPase domain-containing protein</fullName>
    </recommendedName>
</protein>
<dbReference type="SUPFAM" id="SSF48452">
    <property type="entry name" value="TPR-like"/>
    <property type="match status" value="3"/>
</dbReference>
<dbReference type="InterPro" id="IPR053137">
    <property type="entry name" value="NLR-like"/>
</dbReference>
<dbReference type="Gene3D" id="3.40.50.300">
    <property type="entry name" value="P-loop containing nucleotide triphosphate hydrolases"/>
    <property type="match status" value="1"/>
</dbReference>
<evidence type="ECO:0000313" key="4">
    <source>
        <dbReference type="Proteomes" id="UP000521872"/>
    </source>
</evidence>
<feature type="compositionally biased region" description="Polar residues" evidence="1">
    <location>
        <begin position="1199"/>
        <end position="1210"/>
    </location>
</feature>
<feature type="region of interest" description="Disordered" evidence="1">
    <location>
        <begin position="1183"/>
        <end position="1231"/>
    </location>
</feature>
<dbReference type="Pfam" id="PF13191">
    <property type="entry name" value="AAA_16"/>
    <property type="match status" value="1"/>
</dbReference>
<dbReference type="InterPro" id="IPR027417">
    <property type="entry name" value="P-loop_NTPase"/>
</dbReference>
<dbReference type="Gene3D" id="1.25.40.10">
    <property type="entry name" value="Tetratricopeptide repeat domain"/>
    <property type="match status" value="3"/>
</dbReference>
<sequence length="1231" mass="139344">MINACHVWKLNLTFATHHLLETCILPDMGAPATKVSLLLNAKISTIEARGPIDMLKSRYKYLIRIDKDEEKIAEKLVGSIAQEAGEFRIRWDVNKNILFALSSTVKLSVYGKGVLEHAIGGFEGSVVDLVDNVDLTKEGKNTSLKLRAAMALDAKSHATDNVKDVMTKVDKQLAAMQTLSLPDSDNQSVKFVMGQILQSTKSVMDKFADAHPFLKIAWSALAFVYEAVEKTALEDKAVRDLAKSLREMLGVASARPDLLVIKDTTDVIAEMSLLALRIAQVIHEYSSSSVIGRTIRRDFSSWHSRIEKYQADHTELMEQFRTRLGINVDIKVEKLYQMVLELKTTGAGPTVSSSVQLFRPIATTRFVGRRAELERLRDHFKKTEALVARRSFLLHGMGGIGKTQLCLHFVEDAVDSGLVFFIDAATEDSIVSSLKSIFQNSSELKSSGQAESPDSVLNWISRLEEDWLIVYENAEDFVDKYLPPGRKGNVLMTSRNPGLARHTGGSHILLDEMSEEDAVALFKSSGCHDFLSPEDEVLCRQIISSLSFIPLAVDLAGAYTASSTGFCDLREYLDLLSVQRNQIFDSFSYSIAESTPYHNTVYGAWELSMKAIEARATSSHPQQEASQSAITILQIFSFLHHSNIDENMFKRSAVGYFARSDDLQDAFFQPPPLSPEAERIIKLDNTRSVWDANHFRKGINVLLSASLIKRSPVRKIYSVHPLIHEWIRNRHSTPNQSSILKDVHVIMLSSVSFDVTQYYHSVVSLIPHIKAYQQYTHRGEDMHGSYNDYVHERLQFVYQKAGLYQEEKQILLRMVECRKDKLGLKHPKTLYSMRAMATWYRKQSQRDEALSILGEVILLMKEVYGERHQITLDTMRELGWVHLVKDEYEEAEKIDTTVLKLQVEMLGKKHRDTLETMNDLSMVYAKQRHYEKSKTLLDETIDLSKELLGEDHPDTLERLDNLASTLCFQNKWKEGIDILVPLLETKKRVQGEEHPNTLYDIHQLACCYSNVGEMAKAEDMYLSAIKVKEKVLGEKHPSTMLSKSNLAVMYANRQRMDEAIRILEPLIVTSERVEQEEPPILISCMETLAYCLEVQGKIEEAENLYQKTIKLCVKIHGENHPRTYEMKQVLATLYTGEARWKEAETVLVSLLESQRNFLGTQHEDTLYTESSLDRVQSRLRGSPIDSEFASSGEDDDWTETSNTADENSGSKGVEEESVAEGEKAMVFKADA</sequence>
<dbReference type="SMART" id="SM00028">
    <property type="entry name" value="TPR"/>
    <property type="match status" value="4"/>
</dbReference>
<dbReference type="PANTHER" id="PTHR46082:SF6">
    <property type="entry name" value="AAA+ ATPASE DOMAIN-CONTAINING PROTEIN-RELATED"/>
    <property type="match status" value="1"/>
</dbReference>
<reference evidence="3 4" key="1">
    <citation type="submission" date="2019-12" db="EMBL/GenBank/DDBJ databases">
        <authorList>
            <person name="Floudas D."/>
            <person name="Bentzer J."/>
            <person name="Ahren D."/>
            <person name="Johansson T."/>
            <person name="Persson P."/>
            <person name="Tunlid A."/>
        </authorList>
    </citation>
    <scope>NUCLEOTIDE SEQUENCE [LARGE SCALE GENOMIC DNA]</scope>
    <source>
        <strain evidence="3 4">CBS 102.39</strain>
    </source>
</reference>
<dbReference type="AlphaFoldDB" id="A0A8H4QGB9"/>
<gene>
    <name evidence="3" type="ORF">D9613_006773</name>
</gene>
<evidence type="ECO:0000256" key="1">
    <source>
        <dbReference type="SAM" id="MobiDB-lite"/>
    </source>
</evidence>
<dbReference type="InterPro" id="IPR011990">
    <property type="entry name" value="TPR-like_helical_dom_sf"/>
</dbReference>
<proteinExistence type="predicted"/>
<dbReference type="SUPFAM" id="SSF52540">
    <property type="entry name" value="P-loop containing nucleoside triphosphate hydrolases"/>
    <property type="match status" value="1"/>
</dbReference>